<dbReference type="InterPro" id="IPR050095">
    <property type="entry name" value="ECF_ABC_transporter_ATP-bd"/>
</dbReference>
<sequence>MNGSIAFDGVRFEYPGRPEPVADLSLRIAAGELVVLTGPSGSGKTTLTRLVNGLLPHFHPGRLTGRILLDGRDLAELENWERGRSIGSVFQDPRSQFFSNEVAGEIAFGCENYGLPHREIVERVHETAGALRLEGILGRALRGLSYGMRQRVAIASARAVDPRVYVLDEPSANLDLDSTEDLHELLRGLKERGRTVIVAEHRLHHLMDLADRIVCLREGRIETEFTADEFVALPEQRLVEMGLRMPSLEALRPRPCERPEPPAAASPIVEAVGLRRRYGRTRALDGVDLRLLPGQITALVGPNGAGKSVLGRTLAGLVRPDSGEVRLRGGPARRSRRRHEVWYIGQDLDSQLFGESVLDELLTGRRHRDRLHGRATGILRELGLDGLAGQHPSTLSGGQKQRLVLGAALMDEAPVLILDEPTSGLDGRTMRSVSALLRRLAGQGRTVVLITHDVECALECCTRVVRMEAGRITDDTALRSVGQLLALRAGAPRR</sequence>
<keyword evidence="13" id="KW-1185">Reference proteome</keyword>
<dbReference type="Pfam" id="PF00005">
    <property type="entry name" value="ABC_tran"/>
    <property type="match status" value="2"/>
</dbReference>
<dbReference type="InterPro" id="IPR027417">
    <property type="entry name" value="P-loop_NTPase"/>
</dbReference>
<feature type="domain" description="ABC transporter" evidence="11">
    <location>
        <begin position="269"/>
        <end position="494"/>
    </location>
</feature>
<evidence type="ECO:0000256" key="9">
    <source>
        <dbReference type="ARBA" id="ARBA00023136"/>
    </source>
</evidence>
<proteinExistence type="inferred from homology"/>
<evidence type="ECO:0000256" key="3">
    <source>
        <dbReference type="ARBA" id="ARBA00022448"/>
    </source>
</evidence>
<dbReference type="RefSeq" id="WP_021798912.1">
    <property type="nucleotide sequence ID" value="NZ_ACVN02000330.1"/>
</dbReference>
<dbReference type="InterPro" id="IPR003439">
    <property type="entry name" value="ABC_transporter-like_ATP-bd"/>
</dbReference>
<dbReference type="OrthoDB" id="7757085at2"/>
<dbReference type="PROSITE" id="PS50893">
    <property type="entry name" value="ABC_TRANSPORTER_2"/>
    <property type="match status" value="2"/>
</dbReference>
<feature type="non-terminal residue" evidence="12">
    <location>
        <position position="494"/>
    </location>
</feature>
<dbReference type="EMBL" id="ACVN02000330">
    <property type="protein sequence ID" value="ERK49165.1"/>
    <property type="molecule type" value="Genomic_DNA"/>
</dbReference>
<keyword evidence="4" id="KW-1003">Cell membrane</keyword>
<gene>
    <name evidence="12" type="ORF">HMPREF0682_1287</name>
</gene>
<accession>U2PF72</accession>
<dbReference type="GO" id="GO:0005524">
    <property type="term" value="F:ATP binding"/>
    <property type="evidence" value="ECO:0007669"/>
    <property type="project" value="UniProtKB-KW"/>
</dbReference>
<dbReference type="GO" id="GO:0042626">
    <property type="term" value="F:ATPase-coupled transmembrane transporter activity"/>
    <property type="evidence" value="ECO:0007669"/>
    <property type="project" value="TreeGrafter"/>
</dbReference>
<dbReference type="InterPro" id="IPR017871">
    <property type="entry name" value="ABC_transporter-like_CS"/>
</dbReference>
<dbReference type="InterPro" id="IPR003593">
    <property type="entry name" value="AAA+_ATPase"/>
</dbReference>
<dbReference type="AlphaFoldDB" id="U2PF72"/>
<evidence type="ECO:0000256" key="6">
    <source>
        <dbReference type="ARBA" id="ARBA00022741"/>
    </source>
</evidence>
<evidence type="ECO:0000256" key="4">
    <source>
        <dbReference type="ARBA" id="ARBA00022475"/>
    </source>
</evidence>
<evidence type="ECO:0000256" key="2">
    <source>
        <dbReference type="ARBA" id="ARBA00005417"/>
    </source>
</evidence>
<reference evidence="12" key="1">
    <citation type="submission" date="2013-08" db="EMBL/GenBank/DDBJ databases">
        <authorList>
            <person name="Durkin A.S."/>
            <person name="Haft D.R."/>
            <person name="McCorrison J."/>
            <person name="Torralba M."/>
            <person name="Gillis M."/>
            <person name="Haft D.H."/>
            <person name="Methe B."/>
            <person name="Sutton G."/>
            <person name="Nelson K.E."/>
        </authorList>
    </citation>
    <scope>NUCLEOTIDE SEQUENCE [LARGE SCALE GENOMIC DNA]</scope>
    <source>
        <strain evidence="12">F0233</strain>
    </source>
</reference>
<dbReference type="PANTHER" id="PTHR43553:SF23">
    <property type="entry name" value="ABC TRANSPORTER ATP-BINDING COMPONENT"/>
    <property type="match status" value="1"/>
</dbReference>
<comment type="caution">
    <text evidence="12">The sequence shown here is derived from an EMBL/GenBank/DDBJ whole genome shotgun (WGS) entry which is preliminary data.</text>
</comment>
<comment type="subcellular location">
    <subcellularLocation>
        <location evidence="1">Cell membrane</location>
        <topology evidence="1">Peripheral membrane protein</topology>
    </subcellularLocation>
</comment>
<keyword evidence="9" id="KW-0472">Membrane</keyword>
<organism evidence="12 13">
    <name type="scientific">Propionibacterium acidifaciens F0233</name>
    <dbReference type="NCBI Taxonomy" id="553198"/>
    <lineage>
        <taxon>Bacteria</taxon>
        <taxon>Bacillati</taxon>
        <taxon>Actinomycetota</taxon>
        <taxon>Actinomycetes</taxon>
        <taxon>Propionibacteriales</taxon>
        <taxon>Propionibacteriaceae</taxon>
        <taxon>Propionibacterium</taxon>
    </lineage>
</organism>
<keyword evidence="7 12" id="KW-0067">ATP-binding</keyword>
<dbReference type="SMART" id="SM00382">
    <property type="entry name" value="AAA"/>
    <property type="match status" value="2"/>
</dbReference>
<dbReference type="PROSITE" id="PS00211">
    <property type="entry name" value="ABC_TRANSPORTER_1"/>
    <property type="match status" value="1"/>
</dbReference>
<keyword evidence="6" id="KW-0547">Nucleotide-binding</keyword>
<dbReference type="Proteomes" id="UP000017052">
    <property type="component" value="Unassembled WGS sequence"/>
</dbReference>
<dbReference type="GO" id="GO:0016887">
    <property type="term" value="F:ATP hydrolysis activity"/>
    <property type="evidence" value="ECO:0007669"/>
    <property type="project" value="InterPro"/>
</dbReference>
<name>U2PF72_9ACTN</name>
<dbReference type="PANTHER" id="PTHR43553">
    <property type="entry name" value="HEAVY METAL TRANSPORTER"/>
    <property type="match status" value="1"/>
</dbReference>
<keyword evidence="8" id="KW-1278">Translocase</keyword>
<evidence type="ECO:0000256" key="10">
    <source>
        <dbReference type="ARBA" id="ARBA00025157"/>
    </source>
</evidence>
<evidence type="ECO:0000313" key="13">
    <source>
        <dbReference type="Proteomes" id="UP000017052"/>
    </source>
</evidence>
<evidence type="ECO:0000259" key="11">
    <source>
        <dbReference type="PROSITE" id="PS50893"/>
    </source>
</evidence>
<keyword evidence="5" id="KW-0677">Repeat</keyword>
<comment type="similarity">
    <text evidence="2">Belongs to the ABC transporter superfamily.</text>
</comment>
<evidence type="ECO:0000256" key="7">
    <source>
        <dbReference type="ARBA" id="ARBA00022840"/>
    </source>
</evidence>
<dbReference type="CDD" id="cd03225">
    <property type="entry name" value="ABC_cobalt_CbiO_domain1"/>
    <property type="match status" value="1"/>
</dbReference>
<dbReference type="InterPro" id="IPR015856">
    <property type="entry name" value="ABC_transpr_CbiO/EcfA_su"/>
</dbReference>
<protein>
    <submittedName>
        <fullName evidence="12">ABC transporter, ATP-binding protein</fullName>
    </submittedName>
</protein>
<evidence type="ECO:0000256" key="5">
    <source>
        <dbReference type="ARBA" id="ARBA00022737"/>
    </source>
</evidence>
<comment type="function">
    <text evidence="10">Probably part of an ABC transporter complex. Responsible for energy coupling to the transport system.</text>
</comment>
<dbReference type="GO" id="GO:0043190">
    <property type="term" value="C:ATP-binding cassette (ABC) transporter complex"/>
    <property type="evidence" value="ECO:0007669"/>
    <property type="project" value="TreeGrafter"/>
</dbReference>
<dbReference type="SUPFAM" id="SSF52540">
    <property type="entry name" value="P-loop containing nucleoside triphosphate hydrolases"/>
    <property type="match status" value="2"/>
</dbReference>
<keyword evidence="3" id="KW-0813">Transport</keyword>
<evidence type="ECO:0000256" key="1">
    <source>
        <dbReference type="ARBA" id="ARBA00004202"/>
    </source>
</evidence>
<evidence type="ECO:0000313" key="12">
    <source>
        <dbReference type="EMBL" id="ERK49165.1"/>
    </source>
</evidence>
<dbReference type="Gene3D" id="3.40.50.300">
    <property type="entry name" value="P-loop containing nucleotide triphosphate hydrolases"/>
    <property type="match status" value="2"/>
</dbReference>
<evidence type="ECO:0000256" key="8">
    <source>
        <dbReference type="ARBA" id="ARBA00022967"/>
    </source>
</evidence>
<feature type="domain" description="ABC transporter" evidence="11">
    <location>
        <begin position="5"/>
        <end position="243"/>
    </location>
</feature>